<reference evidence="4 5" key="1">
    <citation type="submission" date="2023-02" db="EMBL/GenBank/DDBJ databases">
        <title>Gemone sequence of Telluria chitinolytica ACM 3522T.</title>
        <authorList>
            <person name="Frediansyah A."/>
            <person name="Miess H."/>
            <person name="Gross H."/>
        </authorList>
    </citation>
    <scope>NUCLEOTIDE SEQUENCE [LARGE SCALE GENOMIC DNA]</scope>
    <source>
        <strain evidence="4 5">ACM 3522</strain>
    </source>
</reference>
<protein>
    <submittedName>
        <fullName evidence="4">Imm72 family immunity protein</fullName>
    </submittedName>
</protein>
<keyword evidence="5" id="KW-1185">Reference proteome</keyword>
<evidence type="ECO:0000313" key="5">
    <source>
        <dbReference type="Proteomes" id="UP001216510"/>
    </source>
</evidence>
<dbReference type="InterPro" id="IPR028966">
    <property type="entry name" value="Imm72"/>
</dbReference>
<organism evidence="4 5">
    <name type="scientific">Pseudoduganella chitinolytica</name>
    <dbReference type="NCBI Taxonomy" id="34070"/>
    <lineage>
        <taxon>Bacteria</taxon>
        <taxon>Pseudomonadati</taxon>
        <taxon>Pseudomonadota</taxon>
        <taxon>Betaproteobacteria</taxon>
        <taxon>Burkholderiales</taxon>
        <taxon>Oxalobacteraceae</taxon>
        <taxon>Telluria group</taxon>
        <taxon>Pseudoduganella</taxon>
    </lineage>
</organism>
<proteinExistence type="predicted"/>
<accession>A0ABY8BFH3</accession>
<dbReference type="RefSeq" id="WP_277417323.1">
    <property type="nucleotide sequence ID" value="NZ_CP119083.1"/>
</dbReference>
<evidence type="ECO:0000256" key="1">
    <source>
        <dbReference type="SAM" id="MobiDB-lite"/>
    </source>
</evidence>
<feature type="domain" description="Immunity protein 72" evidence="2">
    <location>
        <begin position="80"/>
        <end position="171"/>
    </location>
</feature>
<gene>
    <name evidence="4" type="ORF">PX653_07770</name>
</gene>
<evidence type="ECO:0000259" key="3">
    <source>
        <dbReference type="Pfam" id="PF15602"/>
    </source>
</evidence>
<dbReference type="InterPro" id="IPR028950">
    <property type="entry name" value="Imm71"/>
</dbReference>
<dbReference type="EMBL" id="CP119083">
    <property type="protein sequence ID" value="WEF34649.1"/>
    <property type="molecule type" value="Genomic_DNA"/>
</dbReference>
<name>A0ABY8BFH3_9BURK</name>
<sequence>MPTPTLPSGEPVLLPTELQRRQIFHWLKRVSSVTAWRRILDYYRHWASVLSYSEWLENYLNDMPFPEVLPDVPDPIDSRLVRTGRMVPCSGIWEPVDAPAPSLLGWLTRTPTPRPPFKVTGTMNYLHGGSHAPPVTLQSATDSADVAVTWRLLWADERYLDGTVPAEEAQYRFAKPDAVLPPPPTVSASFDPAPIRADRGVPASPAGVQ</sequence>
<feature type="domain" description="Immunity protein 71" evidence="3">
    <location>
        <begin position="14"/>
        <end position="50"/>
    </location>
</feature>
<dbReference type="Pfam" id="PF15584">
    <property type="entry name" value="Imm72"/>
    <property type="match status" value="1"/>
</dbReference>
<dbReference type="Pfam" id="PF15602">
    <property type="entry name" value="Imm71"/>
    <property type="match status" value="1"/>
</dbReference>
<evidence type="ECO:0000313" key="4">
    <source>
        <dbReference type="EMBL" id="WEF34649.1"/>
    </source>
</evidence>
<evidence type="ECO:0000259" key="2">
    <source>
        <dbReference type="Pfam" id="PF15584"/>
    </source>
</evidence>
<feature type="region of interest" description="Disordered" evidence="1">
    <location>
        <begin position="175"/>
        <end position="209"/>
    </location>
</feature>
<dbReference type="Proteomes" id="UP001216510">
    <property type="component" value="Chromosome"/>
</dbReference>